<feature type="region of interest" description="Disordered" evidence="1">
    <location>
        <begin position="25"/>
        <end position="65"/>
    </location>
</feature>
<dbReference type="AlphaFoldDB" id="A0A2T7C6N6"/>
<gene>
    <name evidence="2" type="ORF">GQ55_9G244300</name>
</gene>
<evidence type="ECO:0000313" key="3">
    <source>
        <dbReference type="Proteomes" id="UP000244336"/>
    </source>
</evidence>
<proteinExistence type="predicted"/>
<sequence length="183" mass="19862">MQCMQNNARLEELGIYALSRELHEASSISHKKNKPSHKNTENSESEYDPSQDDTDDDNAKGSKQRNITTACKSVGAIKLRSKRVLAEPECTKNTRSKKHTAQVDATLAPSVNIDGHNQATFIPAGGPAHLDENTHIADEGHVVAPLGGQNYACNEDNGHVQADGNMTNGDEVDDDNNQMLNEG</sequence>
<feature type="compositionally biased region" description="Acidic residues" evidence="1">
    <location>
        <begin position="43"/>
        <end position="56"/>
    </location>
</feature>
<dbReference type="Proteomes" id="UP000244336">
    <property type="component" value="Chromosome 9"/>
</dbReference>
<dbReference type="OrthoDB" id="696557at2759"/>
<keyword evidence="3" id="KW-1185">Reference proteome</keyword>
<dbReference type="Gramene" id="PUZ39009">
    <property type="protein sequence ID" value="PUZ39009"/>
    <property type="gene ID" value="GQ55_9G244300"/>
</dbReference>
<dbReference type="EMBL" id="CM009757">
    <property type="protein sequence ID" value="PUZ39009.1"/>
    <property type="molecule type" value="Genomic_DNA"/>
</dbReference>
<reference evidence="2 3" key="1">
    <citation type="submission" date="2018-04" db="EMBL/GenBank/DDBJ databases">
        <title>WGS assembly of Panicum hallii var. hallii HAL2.</title>
        <authorList>
            <person name="Lovell J."/>
            <person name="Jenkins J."/>
            <person name="Lowry D."/>
            <person name="Mamidi S."/>
            <person name="Sreedasyam A."/>
            <person name="Weng X."/>
            <person name="Barry K."/>
            <person name="Bonette J."/>
            <person name="Campitelli B."/>
            <person name="Daum C."/>
            <person name="Gordon S."/>
            <person name="Gould B."/>
            <person name="Lipzen A."/>
            <person name="MacQueen A."/>
            <person name="Palacio-Mejia J."/>
            <person name="Plott C."/>
            <person name="Shakirov E."/>
            <person name="Shu S."/>
            <person name="Yoshinaga Y."/>
            <person name="Zane M."/>
            <person name="Rokhsar D."/>
            <person name="Grimwood J."/>
            <person name="Schmutz J."/>
            <person name="Juenger T."/>
        </authorList>
    </citation>
    <scope>NUCLEOTIDE SEQUENCE [LARGE SCALE GENOMIC DNA]</scope>
    <source>
        <strain evidence="3">cv. HAL2</strain>
    </source>
</reference>
<evidence type="ECO:0000313" key="2">
    <source>
        <dbReference type="EMBL" id="PUZ39009.1"/>
    </source>
</evidence>
<protein>
    <submittedName>
        <fullName evidence="2">Uncharacterized protein</fullName>
    </submittedName>
</protein>
<organism evidence="2 3">
    <name type="scientific">Panicum hallii var. hallii</name>
    <dbReference type="NCBI Taxonomy" id="1504633"/>
    <lineage>
        <taxon>Eukaryota</taxon>
        <taxon>Viridiplantae</taxon>
        <taxon>Streptophyta</taxon>
        <taxon>Embryophyta</taxon>
        <taxon>Tracheophyta</taxon>
        <taxon>Spermatophyta</taxon>
        <taxon>Magnoliopsida</taxon>
        <taxon>Liliopsida</taxon>
        <taxon>Poales</taxon>
        <taxon>Poaceae</taxon>
        <taxon>PACMAD clade</taxon>
        <taxon>Panicoideae</taxon>
        <taxon>Panicodae</taxon>
        <taxon>Paniceae</taxon>
        <taxon>Panicinae</taxon>
        <taxon>Panicum</taxon>
        <taxon>Panicum sect. Panicum</taxon>
    </lineage>
</organism>
<feature type="region of interest" description="Disordered" evidence="1">
    <location>
        <begin position="156"/>
        <end position="183"/>
    </location>
</feature>
<accession>A0A2T7C6N6</accession>
<name>A0A2T7C6N6_9POAL</name>
<evidence type="ECO:0000256" key="1">
    <source>
        <dbReference type="SAM" id="MobiDB-lite"/>
    </source>
</evidence>